<sequence length="171" mass="19965">MTILETSWVQGTDREIEELVRLVNEAIALELNASRLYALFQDLFPDDGEFWQALSIEEENHANLLRNGRRLFLPEGRFPRELLPESLEPLVEKNRELESLFDRYEQTPPSREEAFRTALVLEESAGELHYQRAMESRAPSWTLKVFQTLNNDDRDHATRLRDYMAAEGIAE</sequence>
<dbReference type="EMBL" id="JXBL01000001">
    <property type="protein sequence ID" value="KIE43344.1"/>
    <property type="molecule type" value="Genomic_DNA"/>
</dbReference>
<dbReference type="SUPFAM" id="SSF47240">
    <property type="entry name" value="Ferritin-like"/>
    <property type="match status" value="1"/>
</dbReference>
<keyword evidence="2" id="KW-1185">Reference proteome</keyword>
<dbReference type="InterPro" id="IPR012347">
    <property type="entry name" value="Ferritin-like"/>
</dbReference>
<dbReference type="Proteomes" id="UP000031433">
    <property type="component" value="Unassembled WGS sequence"/>
</dbReference>
<dbReference type="AlphaFoldDB" id="A0A0C1TRG5"/>
<gene>
    <name evidence="1" type="ORF">SE37_12230</name>
</gene>
<dbReference type="InterPro" id="IPR009078">
    <property type="entry name" value="Ferritin-like_SF"/>
</dbReference>
<evidence type="ECO:0000313" key="2">
    <source>
        <dbReference type="Proteomes" id="UP000031433"/>
    </source>
</evidence>
<evidence type="ECO:0008006" key="3">
    <source>
        <dbReference type="Google" id="ProtNLM"/>
    </source>
</evidence>
<dbReference type="RefSeq" id="WP_039646724.1">
    <property type="nucleotide sequence ID" value="NZ_JXBL01000001.1"/>
</dbReference>
<evidence type="ECO:0000313" key="1">
    <source>
        <dbReference type="EMBL" id="KIE43344.1"/>
    </source>
</evidence>
<dbReference type="Gene3D" id="1.20.1260.10">
    <property type="match status" value="1"/>
</dbReference>
<accession>A0A0C1TRG5</accession>
<proteinExistence type="predicted"/>
<protein>
    <recommendedName>
        <fullName evidence="3">Rubrerythrin</fullName>
    </recommendedName>
</protein>
<organism evidence="1 2">
    <name type="scientific">Geobacter soli</name>
    <dbReference type="NCBI Taxonomy" id="1510391"/>
    <lineage>
        <taxon>Bacteria</taxon>
        <taxon>Pseudomonadati</taxon>
        <taxon>Thermodesulfobacteriota</taxon>
        <taxon>Desulfuromonadia</taxon>
        <taxon>Geobacterales</taxon>
        <taxon>Geobacteraceae</taxon>
        <taxon>Geobacter</taxon>
    </lineage>
</organism>
<name>A0A0C1TRG5_9BACT</name>
<reference evidence="1 2" key="1">
    <citation type="submission" date="2015-01" db="EMBL/GenBank/DDBJ databases">
        <title>Genome sequence of the anaerobic bacterium Geobacter soli GSS01, a dissimilatory Fe(III) reducer from soil.</title>
        <authorList>
            <person name="Yang G."/>
            <person name="Zhou S."/>
        </authorList>
    </citation>
    <scope>NUCLEOTIDE SEQUENCE [LARGE SCALE GENOMIC DNA]</scope>
    <source>
        <strain evidence="1 2">GSS01</strain>
    </source>
</reference>
<comment type="caution">
    <text evidence="1">The sequence shown here is derived from an EMBL/GenBank/DDBJ whole genome shotgun (WGS) entry which is preliminary data.</text>
</comment>